<evidence type="ECO:0000256" key="10">
    <source>
        <dbReference type="ARBA" id="ARBA00077188"/>
    </source>
</evidence>
<keyword evidence="5" id="KW-0007">Acetylation</keyword>
<sequence length="425" mass="50433">MRLKPPSYQLSACLHRMRDAFVKNLKERSNITLRLWADHCEYILAQRFRRGQQIFTFYHRIWGEHALIQLLYGFRRQIQRNLKGILLSSVGLYAFDWEKERISYDTVKPHFDDVDFVKKLQKETLICSNCEKRIAIGEKVEGTPYCVCKGISQDSVKRSSSGWEPYLEGKNMLIWRREEKPSRYSYKVYCVYDDITASDFIQVQTDLEYRKIWDDTAIVLNVVDTDPIDTSRSQIVYWEMRWPALFANRDYVYSRRYFINNVKNVVVLCSRSTKHPKCPVKSDKHRVVDYWSFMTVKPFTTINEPGLEFVLTYYDDPGVSLPAYITNWVAQKQMPDFLNKLYNATKEFYYRKKYNKKMTYSWEQLKTSEDAKYRRPTEVNTADSEGERGAPTSSLPVTDDNANNAENESTRRSWWSYLYPNHLFA</sequence>
<evidence type="ECO:0000256" key="1">
    <source>
        <dbReference type="ARBA" id="ARBA00004496"/>
    </source>
</evidence>
<dbReference type="PANTHER" id="PTHR19308">
    <property type="entry name" value="PHOSPHATIDYLCHOLINE TRANSFER PROTEIN"/>
    <property type="match status" value="1"/>
</dbReference>
<feature type="domain" description="START" evidence="13">
    <location>
        <begin position="159"/>
        <end position="350"/>
    </location>
</feature>
<evidence type="ECO:0000256" key="12">
    <source>
        <dbReference type="SAM" id="MobiDB-lite"/>
    </source>
</evidence>
<keyword evidence="4" id="KW-0597">Phosphoprotein</keyword>
<reference evidence="14 15" key="1">
    <citation type="submission" date="2020-11" db="EMBL/GenBank/DDBJ databases">
        <authorList>
            <person name="Wallbank WR R."/>
            <person name="Pardo Diaz C."/>
            <person name="Kozak K."/>
            <person name="Martin S."/>
            <person name="Jiggins C."/>
            <person name="Moest M."/>
            <person name="Warren A I."/>
            <person name="Generalovic N T."/>
            <person name="Byers J.R.P. K."/>
            <person name="Montejo-Kovacevich G."/>
            <person name="Yen C E."/>
        </authorList>
    </citation>
    <scope>NUCLEOTIDE SEQUENCE [LARGE SCALE GENOMIC DNA]</scope>
</reference>
<keyword evidence="15" id="KW-1185">Reference proteome</keyword>
<dbReference type="Pfam" id="PF01852">
    <property type="entry name" value="START"/>
    <property type="match status" value="1"/>
</dbReference>
<comment type="subunit">
    <text evidence="8">Interacts with ACOT13/THEM2.</text>
</comment>
<evidence type="ECO:0000313" key="14">
    <source>
        <dbReference type="EMBL" id="CAD7089050.1"/>
    </source>
</evidence>
<evidence type="ECO:0000256" key="3">
    <source>
        <dbReference type="ARBA" id="ARBA00022490"/>
    </source>
</evidence>
<feature type="region of interest" description="Disordered" evidence="12">
    <location>
        <begin position="373"/>
        <end position="406"/>
    </location>
</feature>
<dbReference type="OMA" id="NQLCERC"/>
<dbReference type="SUPFAM" id="SSF55961">
    <property type="entry name" value="Bet v1-like"/>
    <property type="match status" value="1"/>
</dbReference>
<accession>A0A7R8UXQ1</accession>
<dbReference type="InterPro" id="IPR023393">
    <property type="entry name" value="START-like_dom_sf"/>
</dbReference>
<evidence type="ECO:0000256" key="9">
    <source>
        <dbReference type="ARBA" id="ARBA00069061"/>
    </source>
</evidence>
<name>A0A7R8UXQ1_HERIL</name>
<dbReference type="Gene3D" id="3.30.530.20">
    <property type="match status" value="1"/>
</dbReference>
<dbReference type="Proteomes" id="UP000594454">
    <property type="component" value="Chromosome 4"/>
</dbReference>
<dbReference type="GO" id="GO:0005829">
    <property type="term" value="C:cytosol"/>
    <property type="evidence" value="ECO:0007669"/>
    <property type="project" value="UniProtKB-ARBA"/>
</dbReference>
<dbReference type="GO" id="GO:0008289">
    <property type="term" value="F:lipid binding"/>
    <property type="evidence" value="ECO:0007669"/>
    <property type="project" value="UniProtKB-KW"/>
</dbReference>
<dbReference type="GO" id="GO:0006869">
    <property type="term" value="P:lipid transport"/>
    <property type="evidence" value="ECO:0007669"/>
    <property type="project" value="UniProtKB-KW"/>
</dbReference>
<dbReference type="AlphaFoldDB" id="A0A7R8UXQ1"/>
<keyword evidence="3" id="KW-0963">Cytoplasm</keyword>
<dbReference type="InterPro" id="IPR051213">
    <property type="entry name" value="START_lipid_transfer"/>
</dbReference>
<dbReference type="InParanoid" id="A0A7R8UXQ1"/>
<evidence type="ECO:0000256" key="4">
    <source>
        <dbReference type="ARBA" id="ARBA00022553"/>
    </source>
</evidence>
<dbReference type="FunCoup" id="A0A7R8UXQ1">
    <property type="interactions" value="243"/>
</dbReference>
<keyword evidence="6" id="KW-0445">Lipid transport</keyword>
<dbReference type="EMBL" id="LR899012">
    <property type="protein sequence ID" value="CAD7089050.1"/>
    <property type="molecule type" value="Genomic_DNA"/>
</dbReference>
<comment type="subcellular location">
    <subcellularLocation>
        <location evidence="1">Cytoplasm</location>
    </subcellularLocation>
</comment>
<proteinExistence type="predicted"/>
<evidence type="ECO:0000256" key="2">
    <source>
        <dbReference type="ARBA" id="ARBA00022448"/>
    </source>
</evidence>
<dbReference type="PANTHER" id="PTHR19308:SF8">
    <property type="entry name" value="STAR-RELATED LIPID TRANSFER PROTEIN 7, MITOCHONDRIAL"/>
    <property type="match status" value="1"/>
</dbReference>
<evidence type="ECO:0000256" key="5">
    <source>
        <dbReference type="ARBA" id="ARBA00022990"/>
    </source>
</evidence>
<organism evidence="14 15">
    <name type="scientific">Hermetia illucens</name>
    <name type="common">Black soldier fly</name>
    <dbReference type="NCBI Taxonomy" id="343691"/>
    <lineage>
        <taxon>Eukaryota</taxon>
        <taxon>Metazoa</taxon>
        <taxon>Ecdysozoa</taxon>
        <taxon>Arthropoda</taxon>
        <taxon>Hexapoda</taxon>
        <taxon>Insecta</taxon>
        <taxon>Pterygota</taxon>
        <taxon>Neoptera</taxon>
        <taxon>Endopterygota</taxon>
        <taxon>Diptera</taxon>
        <taxon>Brachycera</taxon>
        <taxon>Stratiomyomorpha</taxon>
        <taxon>Stratiomyidae</taxon>
        <taxon>Hermetiinae</taxon>
        <taxon>Hermetia</taxon>
    </lineage>
</organism>
<feature type="compositionally biased region" description="Polar residues" evidence="12">
    <location>
        <begin position="391"/>
        <end position="406"/>
    </location>
</feature>
<keyword evidence="7" id="KW-0446">Lipid-binding</keyword>
<evidence type="ECO:0000256" key="11">
    <source>
        <dbReference type="ARBA" id="ARBA00079049"/>
    </source>
</evidence>
<dbReference type="OrthoDB" id="1295045at2759"/>
<keyword evidence="2" id="KW-0813">Transport</keyword>
<evidence type="ECO:0000256" key="6">
    <source>
        <dbReference type="ARBA" id="ARBA00023055"/>
    </source>
</evidence>
<dbReference type="FunFam" id="3.30.530.20:FF:000017">
    <property type="entry name" value="Phosphatidylcholine transfer protein, putative"/>
    <property type="match status" value="1"/>
</dbReference>
<evidence type="ECO:0000313" key="15">
    <source>
        <dbReference type="Proteomes" id="UP000594454"/>
    </source>
</evidence>
<protein>
    <recommendedName>
        <fullName evidence="9">Phosphatidylcholine transfer protein</fullName>
    </recommendedName>
    <alternativeName>
        <fullName evidence="11">START domain-containing protein 2</fullName>
    </alternativeName>
    <alternativeName>
        <fullName evidence="10">StAR-related lipid transfer protein 2</fullName>
    </alternativeName>
</protein>
<dbReference type="InterPro" id="IPR002913">
    <property type="entry name" value="START_lipid-bd_dom"/>
</dbReference>
<evidence type="ECO:0000259" key="13">
    <source>
        <dbReference type="PROSITE" id="PS50848"/>
    </source>
</evidence>
<evidence type="ECO:0000256" key="7">
    <source>
        <dbReference type="ARBA" id="ARBA00023121"/>
    </source>
</evidence>
<evidence type="ECO:0000256" key="8">
    <source>
        <dbReference type="ARBA" id="ARBA00063535"/>
    </source>
</evidence>
<dbReference type="PROSITE" id="PS50848">
    <property type="entry name" value="START"/>
    <property type="match status" value="1"/>
</dbReference>
<gene>
    <name evidence="14" type="ORF">HERILL_LOCUS11631</name>
</gene>